<reference evidence="1 2" key="1">
    <citation type="journal article" date="2024" name="Plant Biotechnol. J.">
        <title>Dendrobium thyrsiflorum genome and its molecular insights into genes involved in important horticultural traits.</title>
        <authorList>
            <person name="Chen B."/>
            <person name="Wang J.Y."/>
            <person name="Zheng P.J."/>
            <person name="Li K.L."/>
            <person name="Liang Y.M."/>
            <person name="Chen X.F."/>
            <person name="Zhang C."/>
            <person name="Zhao X."/>
            <person name="He X."/>
            <person name="Zhang G.Q."/>
            <person name="Liu Z.J."/>
            <person name="Xu Q."/>
        </authorList>
    </citation>
    <scope>NUCLEOTIDE SEQUENCE [LARGE SCALE GENOMIC DNA]</scope>
    <source>
        <strain evidence="1">GZMU011</strain>
    </source>
</reference>
<name>A0ABD0VC50_DENTH</name>
<protein>
    <recommendedName>
        <fullName evidence="3">DUF4283 domain-containing protein</fullName>
    </recommendedName>
</protein>
<organism evidence="1 2">
    <name type="scientific">Dendrobium thyrsiflorum</name>
    <name type="common">Pinecone-like raceme dendrobium</name>
    <name type="synonym">Orchid</name>
    <dbReference type="NCBI Taxonomy" id="117978"/>
    <lineage>
        <taxon>Eukaryota</taxon>
        <taxon>Viridiplantae</taxon>
        <taxon>Streptophyta</taxon>
        <taxon>Embryophyta</taxon>
        <taxon>Tracheophyta</taxon>
        <taxon>Spermatophyta</taxon>
        <taxon>Magnoliopsida</taxon>
        <taxon>Liliopsida</taxon>
        <taxon>Asparagales</taxon>
        <taxon>Orchidaceae</taxon>
        <taxon>Epidendroideae</taxon>
        <taxon>Malaxideae</taxon>
        <taxon>Dendrobiinae</taxon>
        <taxon>Dendrobium</taxon>
    </lineage>
</organism>
<dbReference type="InterPro" id="IPR040256">
    <property type="entry name" value="At4g02000-like"/>
</dbReference>
<comment type="caution">
    <text evidence="1">The sequence shown here is derived from an EMBL/GenBank/DDBJ whole genome shotgun (WGS) entry which is preliminary data.</text>
</comment>
<evidence type="ECO:0008006" key="3">
    <source>
        <dbReference type="Google" id="ProtNLM"/>
    </source>
</evidence>
<dbReference type="EMBL" id="JANQDX010000006">
    <property type="protein sequence ID" value="KAL0922295.1"/>
    <property type="molecule type" value="Genomic_DNA"/>
</dbReference>
<proteinExistence type="predicted"/>
<evidence type="ECO:0000313" key="2">
    <source>
        <dbReference type="Proteomes" id="UP001552299"/>
    </source>
</evidence>
<evidence type="ECO:0000313" key="1">
    <source>
        <dbReference type="EMBL" id="KAL0922295.1"/>
    </source>
</evidence>
<keyword evidence="2" id="KW-1185">Reference proteome</keyword>
<gene>
    <name evidence="1" type="ORF">M5K25_006268</name>
</gene>
<dbReference type="AlphaFoldDB" id="A0ABD0VC50"/>
<sequence length="488" mass="54241">MPFRELPSLKLEGYGSPMTDSPYIPIWVSFPNLHPHLFSPRILHGLASLFGRPLRTDNATSTGSRPSVSRILVELDVTKHYPDQVWLGSETLGYFQFVEMEEFPSYCAHYKILGHLKAECHILHPHVNVNADVNVDPLRHNDYITLTVAHIVEVVSALEVKDCEQENVYVDGSLQENIVLWFGGQTVEPQVEDVSNPLLTDLVVNNNGCNVFSAYMDLVCNGGEGIELIPSPTDLEKGPNLELCQANMEVVNDFSSDLETLVGPKGCEPVSELVPVDNDEIGNALDTPTRLSVSYYDDFDLVDNNVVTPLIEVPISIISSDALFGHLISKSRDYEMMHGDWLNIGISSDCGEEIFEKDLDSQENFDLSIIQFAEDIGSKKSVKRGWRKSKKKKDFLFEFFLFGLGRLSSVGICLIGVGLSLWESVVSRDSAIQSYVSELHIPLISHSSVDGAKVSRVEYGCSLLPTSSLPSTEDPHLEYEISELKEAM</sequence>
<dbReference type="PANTHER" id="PTHR31286:SF180">
    <property type="entry name" value="OS10G0362600 PROTEIN"/>
    <property type="match status" value="1"/>
</dbReference>
<dbReference type="PANTHER" id="PTHR31286">
    <property type="entry name" value="GLYCINE-RICH CELL WALL STRUCTURAL PROTEIN 1.8-LIKE"/>
    <property type="match status" value="1"/>
</dbReference>
<dbReference type="Proteomes" id="UP001552299">
    <property type="component" value="Unassembled WGS sequence"/>
</dbReference>
<accession>A0ABD0VC50</accession>